<sequence>MPHHEAFFMISGTARLHDDSYNNGVEMPDNQSIAKRRGVDPSLDHLPIDFIAIFVLAPIEQVSPVVSHMPYAMTFIADVYGKTIENTWGVMFQYHGHPWTICMVGHTAHMARKLSQRLQTKSIFFQFEDTGGWFDYQLFQNGEAIEELSCDEYIYDDQHKHLVLIPEPYNDDSGGFGLKLDGQWVAMFRSRLRTISAHELARSDLFNTLLLAQDAWMPEEAFIPYPNRQFTAKKLTAADFIRVDALVRT</sequence>
<keyword evidence="2" id="KW-1185">Reference proteome</keyword>
<name>W4M009_9BACT</name>
<dbReference type="HOGENOM" id="CLU_1114230_0_0_7"/>
<evidence type="ECO:0000313" key="2">
    <source>
        <dbReference type="Proteomes" id="UP000019140"/>
    </source>
</evidence>
<dbReference type="Proteomes" id="UP000019140">
    <property type="component" value="Unassembled WGS sequence"/>
</dbReference>
<organism evidence="1 2">
    <name type="scientific">Candidatus Entotheonella gemina</name>
    <dbReference type="NCBI Taxonomy" id="1429439"/>
    <lineage>
        <taxon>Bacteria</taxon>
        <taxon>Pseudomonadati</taxon>
        <taxon>Nitrospinota/Tectimicrobiota group</taxon>
        <taxon>Candidatus Tectimicrobiota</taxon>
        <taxon>Candidatus Entotheonellia</taxon>
        <taxon>Candidatus Entotheonellales</taxon>
        <taxon>Candidatus Entotheonellaceae</taxon>
        <taxon>Candidatus Entotheonella</taxon>
    </lineage>
</organism>
<dbReference type="EMBL" id="AZHX01001449">
    <property type="protein sequence ID" value="ETX03291.1"/>
    <property type="molecule type" value="Genomic_DNA"/>
</dbReference>
<gene>
    <name evidence="1" type="ORF">ETSY2_33835</name>
</gene>
<dbReference type="AlphaFoldDB" id="W4M009"/>
<comment type="caution">
    <text evidence="1">The sequence shown here is derived from an EMBL/GenBank/DDBJ whole genome shotgun (WGS) entry which is preliminary data.</text>
</comment>
<evidence type="ECO:0000313" key="1">
    <source>
        <dbReference type="EMBL" id="ETX03291.1"/>
    </source>
</evidence>
<proteinExistence type="predicted"/>
<reference evidence="1 2" key="1">
    <citation type="journal article" date="2014" name="Nature">
        <title>An environmental bacterial taxon with a large and distinct metabolic repertoire.</title>
        <authorList>
            <person name="Wilson M.C."/>
            <person name="Mori T."/>
            <person name="Ruckert C."/>
            <person name="Uria A.R."/>
            <person name="Helf M.J."/>
            <person name="Takada K."/>
            <person name="Gernert C."/>
            <person name="Steffens U.A."/>
            <person name="Heycke N."/>
            <person name="Schmitt S."/>
            <person name="Rinke C."/>
            <person name="Helfrich E.J."/>
            <person name="Brachmann A.O."/>
            <person name="Gurgui C."/>
            <person name="Wakimoto T."/>
            <person name="Kracht M."/>
            <person name="Crusemann M."/>
            <person name="Hentschel U."/>
            <person name="Abe I."/>
            <person name="Matsunaga S."/>
            <person name="Kalinowski J."/>
            <person name="Takeyama H."/>
            <person name="Piel J."/>
        </authorList>
    </citation>
    <scope>NUCLEOTIDE SEQUENCE [LARGE SCALE GENOMIC DNA]</scope>
    <source>
        <strain evidence="2">TSY2</strain>
    </source>
</reference>
<protein>
    <submittedName>
        <fullName evidence="1">Uncharacterized protein</fullName>
    </submittedName>
</protein>
<accession>W4M009</accession>